<dbReference type="GO" id="GO:0005886">
    <property type="term" value="C:plasma membrane"/>
    <property type="evidence" value="ECO:0007669"/>
    <property type="project" value="InterPro"/>
</dbReference>
<keyword evidence="4" id="KW-0288">FMN</keyword>
<dbReference type="Pfam" id="PF04205">
    <property type="entry name" value="FMN_bind"/>
    <property type="match status" value="1"/>
</dbReference>
<keyword evidence="1" id="KW-0813">Transport</keyword>
<evidence type="ECO:0000313" key="8">
    <source>
        <dbReference type="Proteomes" id="UP000279422"/>
    </source>
</evidence>
<dbReference type="InterPro" id="IPR010209">
    <property type="entry name" value="Ion_transpt_RnfG/RsxG"/>
</dbReference>
<dbReference type="GO" id="GO:0022900">
    <property type="term" value="P:electron transport chain"/>
    <property type="evidence" value="ECO:0007669"/>
    <property type="project" value="InterPro"/>
</dbReference>
<comment type="caution">
    <text evidence="7">The sequence shown here is derived from an EMBL/GenBank/DDBJ whole genome shotgun (WGS) entry which is preliminary data.</text>
</comment>
<gene>
    <name evidence="7" type="ORF">DRJ00_04450</name>
</gene>
<feature type="domain" description="FMN-binding" evidence="6">
    <location>
        <begin position="89"/>
        <end position="122"/>
    </location>
</feature>
<evidence type="ECO:0000256" key="2">
    <source>
        <dbReference type="ARBA" id="ARBA00022553"/>
    </source>
</evidence>
<dbReference type="Proteomes" id="UP000279422">
    <property type="component" value="Unassembled WGS sequence"/>
</dbReference>
<accession>A0A497E4T2</accession>
<sequence>MNKREALKRSLMFTLFLALILFISGTSLTITYRLAEDRIKKQNRIKIEKMLKGIFSNMTDYSFDEEKDLYIIYSSNNIVGYAFLAKGKGYGGNIDILVGLEDEKTIKGVRIVKHSETPGLGSRIT</sequence>
<evidence type="ECO:0000256" key="3">
    <source>
        <dbReference type="ARBA" id="ARBA00022630"/>
    </source>
</evidence>
<dbReference type="GO" id="GO:0009055">
    <property type="term" value="F:electron transfer activity"/>
    <property type="evidence" value="ECO:0007669"/>
    <property type="project" value="InterPro"/>
</dbReference>
<dbReference type="AlphaFoldDB" id="A0A497E4T2"/>
<dbReference type="PANTHER" id="PTHR36118:SF1">
    <property type="entry name" value="ION-TRANSLOCATING OXIDOREDUCTASE COMPLEX SUBUNIT G"/>
    <property type="match status" value="1"/>
</dbReference>
<dbReference type="InterPro" id="IPR007329">
    <property type="entry name" value="FMN-bd"/>
</dbReference>
<feature type="non-terminal residue" evidence="7">
    <location>
        <position position="125"/>
    </location>
</feature>
<evidence type="ECO:0000256" key="5">
    <source>
        <dbReference type="ARBA" id="ARBA00022982"/>
    </source>
</evidence>
<evidence type="ECO:0000256" key="4">
    <source>
        <dbReference type="ARBA" id="ARBA00022643"/>
    </source>
</evidence>
<evidence type="ECO:0000259" key="6">
    <source>
        <dbReference type="Pfam" id="PF04205"/>
    </source>
</evidence>
<reference evidence="7 8" key="1">
    <citation type="submission" date="2018-06" db="EMBL/GenBank/DDBJ databases">
        <title>Extensive metabolic versatility and redundancy in microbially diverse, dynamic hydrothermal sediments.</title>
        <authorList>
            <person name="Dombrowski N."/>
            <person name="Teske A."/>
            <person name="Baker B.J."/>
        </authorList>
    </citation>
    <scope>NUCLEOTIDE SEQUENCE [LARGE SCALE GENOMIC DNA]</scope>
    <source>
        <strain evidence="7">B47_G16</strain>
    </source>
</reference>
<keyword evidence="2" id="KW-0597">Phosphoprotein</keyword>
<dbReference type="PANTHER" id="PTHR36118">
    <property type="entry name" value="ION-TRANSLOCATING OXIDOREDUCTASE COMPLEX SUBUNIT G"/>
    <property type="match status" value="1"/>
</dbReference>
<organism evidence="7 8">
    <name type="scientific">Aerophobetes bacterium</name>
    <dbReference type="NCBI Taxonomy" id="2030807"/>
    <lineage>
        <taxon>Bacteria</taxon>
        <taxon>Candidatus Aerophobota</taxon>
    </lineage>
</organism>
<evidence type="ECO:0000313" key="7">
    <source>
        <dbReference type="EMBL" id="RLE09346.1"/>
    </source>
</evidence>
<dbReference type="EMBL" id="QMPZ01000050">
    <property type="protein sequence ID" value="RLE09346.1"/>
    <property type="molecule type" value="Genomic_DNA"/>
</dbReference>
<dbReference type="GO" id="GO:0010181">
    <property type="term" value="F:FMN binding"/>
    <property type="evidence" value="ECO:0007669"/>
    <property type="project" value="InterPro"/>
</dbReference>
<keyword evidence="3" id="KW-0285">Flavoprotein</keyword>
<protein>
    <recommendedName>
        <fullName evidence="6">FMN-binding domain-containing protein</fullName>
    </recommendedName>
</protein>
<evidence type="ECO:0000256" key="1">
    <source>
        <dbReference type="ARBA" id="ARBA00022448"/>
    </source>
</evidence>
<name>A0A497E4T2_UNCAE</name>
<proteinExistence type="predicted"/>
<keyword evidence="5" id="KW-0249">Electron transport</keyword>